<dbReference type="Gene3D" id="3.30.300.30">
    <property type="match status" value="2"/>
</dbReference>
<dbReference type="NCBIfam" id="NF003417">
    <property type="entry name" value="PRK04813.1"/>
    <property type="match status" value="2"/>
</dbReference>
<evidence type="ECO:0000313" key="8">
    <source>
        <dbReference type="Proteomes" id="UP000199608"/>
    </source>
</evidence>
<dbReference type="NCBIfam" id="TIGR01733">
    <property type="entry name" value="AA-adenyl-dom"/>
    <property type="match status" value="2"/>
</dbReference>
<dbReference type="PANTHER" id="PTHR45527">
    <property type="entry name" value="NONRIBOSOMAL PEPTIDE SYNTHETASE"/>
    <property type="match status" value="1"/>
</dbReference>
<comment type="cofactor">
    <cofactor evidence="1">
        <name>pantetheine 4'-phosphate</name>
        <dbReference type="ChEBI" id="CHEBI:47942"/>
    </cofactor>
</comment>
<evidence type="ECO:0000256" key="4">
    <source>
        <dbReference type="ARBA" id="ARBA00022553"/>
    </source>
</evidence>
<accession>A0A1H2DNI6</accession>
<keyword evidence="5" id="KW-0677">Repeat</keyword>
<dbReference type="RefSeq" id="WP_175530229.1">
    <property type="nucleotide sequence ID" value="NZ_FNLL01000001.1"/>
</dbReference>
<dbReference type="InterPro" id="IPR025110">
    <property type="entry name" value="AMP-bd_C"/>
</dbReference>
<feature type="domain" description="Carrier" evidence="6">
    <location>
        <begin position="2043"/>
        <end position="2117"/>
    </location>
</feature>
<dbReference type="InterPro" id="IPR020806">
    <property type="entry name" value="PKS_PP-bd"/>
</dbReference>
<keyword evidence="4" id="KW-0597">Phosphoprotein</keyword>
<dbReference type="Gene3D" id="3.30.559.30">
    <property type="entry name" value="Nonribosomal peptide synthetase, condensation domain"/>
    <property type="match status" value="3"/>
</dbReference>
<keyword evidence="8" id="KW-1185">Reference proteome</keyword>
<dbReference type="CDD" id="cd19534">
    <property type="entry name" value="E_NRPS"/>
    <property type="match status" value="1"/>
</dbReference>
<evidence type="ECO:0000259" key="6">
    <source>
        <dbReference type="PROSITE" id="PS50075"/>
    </source>
</evidence>
<dbReference type="SMART" id="SM00823">
    <property type="entry name" value="PKS_PP"/>
    <property type="match status" value="2"/>
</dbReference>
<keyword evidence="3" id="KW-0596">Phosphopantetheine</keyword>
<dbReference type="FunFam" id="3.30.300.30:FF:000010">
    <property type="entry name" value="Enterobactin synthetase component F"/>
    <property type="match status" value="1"/>
</dbReference>
<dbReference type="PROSITE" id="PS50075">
    <property type="entry name" value="CARRIER"/>
    <property type="match status" value="2"/>
</dbReference>
<dbReference type="FunFam" id="2.30.38.10:FF:000001">
    <property type="entry name" value="Non-ribosomal peptide synthetase PvdI"/>
    <property type="match status" value="1"/>
</dbReference>
<dbReference type="GO" id="GO:0005737">
    <property type="term" value="C:cytoplasm"/>
    <property type="evidence" value="ECO:0007669"/>
    <property type="project" value="TreeGrafter"/>
</dbReference>
<dbReference type="Pfam" id="PF00501">
    <property type="entry name" value="AMP-binding"/>
    <property type="match status" value="2"/>
</dbReference>
<reference evidence="8" key="1">
    <citation type="submission" date="2016-10" db="EMBL/GenBank/DDBJ databases">
        <authorList>
            <person name="Varghese N."/>
            <person name="Submissions S."/>
        </authorList>
    </citation>
    <scope>NUCLEOTIDE SEQUENCE [LARGE SCALE GENOMIC DNA]</scope>
    <source>
        <strain evidence="8">DSM 3384</strain>
    </source>
</reference>
<gene>
    <name evidence="7" type="ORF">SAMN04487931_101260</name>
</gene>
<dbReference type="Pfam" id="PF00668">
    <property type="entry name" value="Condensation"/>
    <property type="match status" value="3"/>
</dbReference>
<dbReference type="Gene3D" id="3.30.559.10">
    <property type="entry name" value="Chloramphenicol acetyltransferase-like domain"/>
    <property type="match status" value="3"/>
</dbReference>
<evidence type="ECO:0000256" key="3">
    <source>
        <dbReference type="ARBA" id="ARBA00022450"/>
    </source>
</evidence>
<sequence>MDIETKTDTETVEAFADKTNGLNGKPYELSPLQEGMLIHSLAEQGVGMYVSQGVHSFRHIDAEAMEHAWQKVVDRHEVLRTSFVWENLNKPLQVVHPKVEVRFEHYDLRKFSEWEQKIKLRAILGEDRAKGFELTRPPLFRLHLLKRSEDSYYLIFSHHHLLLDGWSNPILLDEVRTFYQGLLKNIEVAMPHPKPFRLYIQWLRKQELKNEKKFWETYLKGFKRTTPLPYDLGSHRQEGYPLKSEELHLEVKDPLFTNLKATARKCKVTLNTLIQAAWCIILSRYSGHKHIVFGSLVSGRSSVLEGIETMIGMFLNTLPLHIKVDAKASFKDWLKYVHIQQTLLHEHEFSPLAKIQQWSELPRGIPLFESVIDTNNTHQVKEESDETVLAPITQSVPMLLFTKPAAGRLLLILIYNNRRFIRPCIAQVGEQIIALLSDMCKDVQRTVEELSMISEAESQRTLVTWNKTRRPYPEAKTLHQLFEAHAESSPDAPAVHYLDKTMSYKVFNQKANQLARHLVARGIGRGELVGFCLDRSFDMVIVLMAILKSGAGYIPLDPNYPFDRLEMMLKNSEAKLLIIQEKYLSELGGISPHHLCIDKEAHLWSDQDFTNLDLELSPDDIAYVLYSSGSTGVPKGIVIPHKQPVNRMFIEFDPFEPDEALCAKTSICFVDSVWELWSAWANGLPLTLIPESQIKDPASLIETLALSGSTRMVLVPSLLRSMMDTEPELEKKLPRMKHWICSGEALPGDLSERFVKTLPNAVLTNLYGATEVWDVTRCDTRDNLPYDPMPIGKTMGNMKGYILNDKMQPVPVGVIGELHFSGVHMAHGYWKRPYLTARQFVPNPFSSTPGQRLYKTGDLGRWLPDGNFEYICRRDHQIQLRGFRIELGDIESVIRGHADIKQAAVVVSDDERLVAYIVTKTQTVPSAAELRKHVRLKLPEHMTPAFYLPLAAIPLTPNGKTDRRKLPKPKAREMKQLIEKEASSRAPETPTEKTVASVWANYLGLDTVGAESDFFQLGGESLMAVRIITQLGKILKITIPLSVLMETRTIADMAAWIDQALKHGTAALKMDMPAISKADHGKKAPLSHAQQQMWLLDQLNPGSVSYTVPNIIQLRTIVDMDALNKTLTELIRRHEILRTTFLSLDGDPFQVIREPENISVPITDLTDLPAATREMAIDKKIREQARLPWDLENGPLFRYQLIKINDKYFSLAMTLHHIITDGRSMSILTNEIKALYNAFSNGKPSPLNSLTIQYADYAIWQRKWLKGDQINKQIQYWKHKLDDTSILEIPTDHPRPAVNRYRGGNSSICLDPELVRELRRLGLEEGATMFMVLLATFQLLLMRYTGQNDICVGTPSAGRSQHQLEALIGYFINTLVLRTRISGNPSFRELIQNVRTTCIEAYDNQDVPFEILVDKLGVQRDLSINPLFQVLFVHQRLSEAESGKTFERRTAPEQETANFDLVLNVQESLDRLECKFVYNSDLFEKTTIDRMGARLELLIRQCVTHPDQALSRTVFLLPEERRQILLSFSHQKKKPVQTRCTHEIIADHALAYPEKAAIRFNNDTVTYLELEQQSNRMARHLITLGAGPETVVGWCVERNSNIFAGLLGIMKSGSAFLPLDPAQPKERLSYMLKDTKSKLIITQKKLVDTLPSDLCRIVLLDDDSEFIKNTYDPLPTDLNVRPENLAYIIYTSGSTGMPKGVMVEHRNLVNLISSQIPEFRVTVESRVLQTLSLSFDAALGEIFRTFVAGATLHLAHKDDLMPGPALIELLKIQKITSVAFSAAALAALPKASHDLVDLKNLTVGGDTISPELVAHWCRNRRFMNGYGPTETTIGATLAANWDSNDKPPLGRPLPNVKAYVLDRWMQPVPVGTPGELHIGGVGVTRGYLNRPDQTAASFIPDPFSNRPGERLYRTGDLVRWLPDGKLDFLGRMDHQVKIRGFRIELSEIESVLDRHPKVNQAVVVVHKTNGIKRLAAYVTPMKKEKPDSRELRLYLQASLPDYMVPAFLIICDSFPMTVNGKIDRKALPEPSSEQLQLDKEYVAPRNDLEKLIARIWADVLGLERVGIFSNYFELGGDSIMSIRVVARITEAGYQLSLKDMFTHQTVAELALSLESGSSVLAAEQGMIKGAVSLTPVQQWFFNQESSNIHHFNQWMAVPTPPVLDCDKMRQAVAEVASHHDALRMRFKKTDRNGWTQFNSETIEPIPFNEVDLTSVPDNECREIIDQTLHKLQRTLDMEQGPLFRVCWFNPGPHRPGRLLVLVHHIIMDIVSWTPLIEDLMVVYRQLSKSQPVKLPMKTSSFKQWAKALKDYGTSEELKKEMPYWLDLAEHPPQPLPIDFSDKDHSHSTTQSFFMDIEPAHTRQLIDIVAPWFNTPFSNILLAALAIAFHRYSTNKQIQITVEGQGREDIGVEMNLSRTLGWFTSFYPMAFSLDSGPALEDQIKKIIQKIEAVPNRGIGYSVLRYLSEDQRIHAVAESEISFNFTGQSSKNLYGIQKNSKDDKQFWGDLAEMGKIKLSESTQGPRRHLIEIGAGVMDDRLIVRFAYGGKRFKQTSIQSLAQNLKHVFSEMVQVCEMESEKRLN</sequence>
<organism evidence="7 8">
    <name type="scientific">Desulfobacula phenolica</name>
    <dbReference type="NCBI Taxonomy" id="90732"/>
    <lineage>
        <taxon>Bacteria</taxon>
        <taxon>Pseudomonadati</taxon>
        <taxon>Thermodesulfobacteriota</taxon>
        <taxon>Desulfobacteria</taxon>
        <taxon>Desulfobacterales</taxon>
        <taxon>Desulfobacteraceae</taxon>
        <taxon>Desulfobacula</taxon>
    </lineage>
</organism>
<evidence type="ECO:0000256" key="1">
    <source>
        <dbReference type="ARBA" id="ARBA00001957"/>
    </source>
</evidence>
<dbReference type="SUPFAM" id="SSF47336">
    <property type="entry name" value="ACP-like"/>
    <property type="match status" value="2"/>
</dbReference>
<dbReference type="Pfam" id="PF00550">
    <property type="entry name" value="PP-binding"/>
    <property type="match status" value="2"/>
</dbReference>
<dbReference type="PROSITE" id="PS00455">
    <property type="entry name" value="AMP_BINDING"/>
    <property type="match status" value="2"/>
</dbReference>
<dbReference type="InterPro" id="IPR023213">
    <property type="entry name" value="CAT-like_dom_sf"/>
</dbReference>
<dbReference type="InterPro" id="IPR006162">
    <property type="entry name" value="Ppantetheine_attach_site"/>
</dbReference>
<dbReference type="GO" id="GO:0003824">
    <property type="term" value="F:catalytic activity"/>
    <property type="evidence" value="ECO:0007669"/>
    <property type="project" value="InterPro"/>
</dbReference>
<dbReference type="InterPro" id="IPR045851">
    <property type="entry name" value="AMP-bd_C_sf"/>
</dbReference>
<feature type="domain" description="Carrier" evidence="6">
    <location>
        <begin position="986"/>
        <end position="1061"/>
    </location>
</feature>
<dbReference type="InterPro" id="IPR000873">
    <property type="entry name" value="AMP-dep_synth/lig_dom"/>
</dbReference>
<evidence type="ECO:0000256" key="5">
    <source>
        <dbReference type="ARBA" id="ARBA00022737"/>
    </source>
</evidence>
<dbReference type="SUPFAM" id="SSF56801">
    <property type="entry name" value="Acetyl-CoA synthetase-like"/>
    <property type="match status" value="2"/>
</dbReference>
<dbReference type="InterPro" id="IPR020845">
    <property type="entry name" value="AMP-binding_CS"/>
</dbReference>
<dbReference type="GO" id="GO:0031177">
    <property type="term" value="F:phosphopantetheine binding"/>
    <property type="evidence" value="ECO:0007669"/>
    <property type="project" value="InterPro"/>
</dbReference>
<dbReference type="InterPro" id="IPR009081">
    <property type="entry name" value="PP-bd_ACP"/>
</dbReference>
<dbReference type="Gene3D" id="2.30.38.10">
    <property type="entry name" value="Luciferase, Domain 3"/>
    <property type="match status" value="2"/>
</dbReference>
<protein>
    <submittedName>
        <fullName evidence="7">Non-ribosomal peptide synthase domain TIGR01720/amino acid adenylation domain-containing protein</fullName>
    </submittedName>
</protein>
<evidence type="ECO:0000256" key="2">
    <source>
        <dbReference type="ARBA" id="ARBA00006432"/>
    </source>
</evidence>
<dbReference type="SUPFAM" id="SSF52777">
    <property type="entry name" value="CoA-dependent acyltransferases"/>
    <property type="match status" value="6"/>
</dbReference>
<dbReference type="FunFam" id="3.40.50.12780:FF:000012">
    <property type="entry name" value="Non-ribosomal peptide synthetase"/>
    <property type="match status" value="1"/>
</dbReference>
<dbReference type="GO" id="GO:0043041">
    <property type="term" value="P:amino acid activation for nonribosomal peptide biosynthetic process"/>
    <property type="evidence" value="ECO:0007669"/>
    <property type="project" value="TreeGrafter"/>
</dbReference>
<comment type="similarity">
    <text evidence="2">Belongs to the ATP-dependent AMP-binding enzyme family.</text>
</comment>
<dbReference type="PANTHER" id="PTHR45527:SF1">
    <property type="entry name" value="FATTY ACID SYNTHASE"/>
    <property type="match status" value="1"/>
</dbReference>
<dbReference type="FunFam" id="3.40.50.980:FF:000001">
    <property type="entry name" value="Non-ribosomal peptide synthetase"/>
    <property type="match status" value="2"/>
</dbReference>
<dbReference type="InterPro" id="IPR001242">
    <property type="entry name" value="Condensation_dom"/>
</dbReference>
<dbReference type="FunFam" id="3.30.559.30:FF:000001">
    <property type="entry name" value="Non-ribosomal peptide synthetase"/>
    <property type="match status" value="1"/>
</dbReference>
<proteinExistence type="inferred from homology"/>
<dbReference type="NCBIfam" id="TIGR01720">
    <property type="entry name" value="NRPS-para261"/>
    <property type="match status" value="1"/>
</dbReference>
<dbReference type="InterPro" id="IPR010060">
    <property type="entry name" value="NRPS_synth"/>
</dbReference>
<dbReference type="GO" id="GO:0044550">
    <property type="term" value="P:secondary metabolite biosynthetic process"/>
    <property type="evidence" value="ECO:0007669"/>
    <property type="project" value="UniProtKB-ARBA"/>
</dbReference>
<dbReference type="InterPro" id="IPR036736">
    <property type="entry name" value="ACP-like_sf"/>
</dbReference>
<dbReference type="Proteomes" id="UP000199608">
    <property type="component" value="Unassembled WGS sequence"/>
</dbReference>
<dbReference type="InterPro" id="IPR010071">
    <property type="entry name" value="AA_adenyl_dom"/>
</dbReference>
<dbReference type="PROSITE" id="PS00012">
    <property type="entry name" value="PHOSPHOPANTETHEINE"/>
    <property type="match status" value="2"/>
</dbReference>
<dbReference type="CDD" id="cd05930">
    <property type="entry name" value="A_NRPS"/>
    <property type="match status" value="1"/>
</dbReference>
<dbReference type="FunFam" id="1.10.1200.10:FF:000005">
    <property type="entry name" value="Nonribosomal peptide synthetase 1"/>
    <property type="match status" value="1"/>
</dbReference>
<evidence type="ECO:0000313" key="7">
    <source>
        <dbReference type="EMBL" id="SDT84455.1"/>
    </source>
</evidence>
<dbReference type="Gene3D" id="3.40.50.980">
    <property type="match status" value="4"/>
</dbReference>
<dbReference type="CDD" id="cd19531">
    <property type="entry name" value="LCL_NRPS-like"/>
    <property type="match status" value="1"/>
</dbReference>
<dbReference type="EMBL" id="FNLL01000001">
    <property type="protein sequence ID" value="SDT84455.1"/>
    <property type="molecule type" value="Genomic_DNA"/>
</dbReference>
<name>A0A1H2DNI6_9BACT</name>
<dbReference type="Gene3D" id="1.10.1200.10">
    <property type="entry name" value="ACP-like"/>
    <property type="match status" value="2"/>
</dbReference>
<dbReference type="Pfam" id="PF13193">
    <property type="entry name" value="AMP-binding_C"/>
    <property type="match status" value="2"/>
</dbReference>